<comment type="caution">
    <text evidence="3">The sequence shown here is derived from an EMBL/GenBank/DDBJ whole genome shotgun (WGS) entry which is preliminary data.</text>
</comment>
<feature type="domain" description="Xylose isomerase-like TIM barrel" evidence="2">
    <location>
        <begin position="31"/>
        <end position="265"/>
    </location>
</feature>
<reference evidence="3 4" key="1">
    <citation type="submission" date="2016-12" db="EMBL/GenBank/DDBJ databases">
        <title>Draft genome of Tersicoccus phoenicis 1P05MA.</title>
        <authorList>
            <person name="Nakajima Y."/>
            <person name="Yoshizawa S."/>
            <person name="Nakamura K."/>
            <person name="Ogura Y."/>
            <person name="Hayashi T."/>
            <person name="Kogure K."/>
        </authorList>
    </citation>
    <scope>NUCLEOTIDE SEQUENCE [LARGE SCALE GENOMIC DNA]</scope>
    <source>
        <strain evidence="3 4">1p05MA</strain>
    </source>
</reference>
<dbReference type="PANTHER" id="PTHR12110">
    <property type="entry name" value="HYDROXYPYRUVATE ISOMERASE"/>
    <property type="match status" value="1"/>
</dbReference>
<sequence>MRGAERVSAPRDIPVGLSSSSVYPLTVVDTFAVARDLGYDGVEVMVTNNSISRDPSRLRDLREHYQLPILSVHAPTLLLTQQVWGTAWTKVELSCAMAAEVEAPTVVVHPPFRWQTGYADHFATGIRRIMADYGVMIAVENMYPWRVRGRDRRAYLPHWDPVPLEYDHVTWDFSHAACAGSHSLVSVQELGERLRHVHLTDGSGAQNRDEHLLPGEGNQDPAAVLRHLAQTDWDGSVIAEVSTRKAKGAGEREQLLGDTLSFARRHLDRAGQPDPSSLAP</sequence>
<dbReference type="EMBL" id="MRDE01000018">
    <property type="protein sequence ID" value="OMH27001.1"/>
    <property type="molecule type" value="Genomic_DNA"/>
</dbReference>
<gene>
    <name evidence="3" type="ORF">BKD30_04280</name>
</gene>
<dbReference type="STRING" id="554083.BKD30_04280"/>
<name>A0A1R1LHI4_9MICC</name>
<dbReference type="InterPro" id="IPR036237">
    <property type="entry name" value="Xyl_isomerase-like_sf"/>
</dbReference>
<keyword evidence="4" id="KW-1185">Reference proteome</keyword>
<evidence type="ECO:0000259" key="2">
    <source>
        <dbReference type="Pfam" id="PF01261"/>
    </source>
</evidence>
<dbReference type="InterPro" id="IPR013022">
    <property type="entry name" value="Xyl_isomerase-like_TIM-brl"/>
</dbReference>
<keyword evidence="1" id="KW-0119">Carbohydrate metabolism</keyword>
<dbReference type="GO" id="GO:0016853">
    <property type="term" value="F:isomerase activity"/>
    <property type="evidence" value="ECO:0007669"/>
    <property type="project" value="UniProtKB-KW"/>
</dbReference>
<dbReference type="PANTHER" id="PTHR12110:SF47">
    <property type="match status" value="1"/>
</dbReference>
<proteinExistence type="predicted"/>
<dbReference type="Pfam" id="PF01261">
    <property type="entry name" value="AP_endonuc_2"/>
    <property type="match status" value="1"/>
</dbReference>
<dbReference type="Gene3D" id="3.20.20.150">
    <property type="entry name" value="Divalent-metal-dependent TIM barrel enzymes"/>
    <property type="match status" value="1"/>
</dbReference>
<dbReference type="Proteomes" id="UP000187085">
    <property type="component" value="Unassembled WGS sequence"/>
</dbReference>
<dbReference type="InterPro" id="IPR050312">
    <property type="entry name" value="IolE/XylAMocC-like"/>
</dbReference>
<evidence type="ECO:0000313" key="4">
    <source>
        <dbReference type="Proteomes" id="UP000187085"/>
    </source>
</evidence>
<organism evidence="3 4">
    <name type="scientific">Tersicoccus phoenicis</name>
    <dbReference type="NCBI Taxonomy" id="554083"/>
    <lineage>
        <taxon>Bacteria</taxon>
        <taxon>Bacillati</taxon>
        <taxon>Actinomycetota</taxon>
        <taxon>Actinomycetes</taxon>
        <taxon>Micrococcales</taxon>
        <taxon>Micrococcaceae</taxon>
        <taxon>Tersicoccus</taxon>
    </lineage>
</organism>
<evidence type="ECO:0000313" key="3">
    <source>
        <dbReference type="EMBL" id="OMH27001.1"/>
    </source>
</evidence>
<evidence type="ECO:0000256" key="1">
    <source>
        <dbReference type="ARBA" id="ARBA00023277"/>
    </source>
</evidence>
<dbReference type="AlphaFoldDB" id="A0A1R1LHI4"/>
<protein>
    <submittedName>
        <fullName evidence="3">Sugar phosphate isomerase</fullName>
    </submittedName>
</protein>
<dbReference type="SUPFAM" id="SSF51658">
    <property type="entry name" value="Xylose isomerase-like"/>
    <property type="match status" value="1"/>
</dbReference>
<keyword evidence="3" id="KW-0413">Isomerase</keyword>
<accession>A0A1R1LHI4</accession>